<protein>
    <submittedName>
        <fullName evidence="1">Uncharacterized protein</fullName>
    </submittedName>
</protein>
<sequence length="97" mass="10833">MQLGPHQLYQQITTSQASSGSSTLICQVTLKAKIFLVASGIRLPMRFFQHAFRHSKRRREKIIASAELVARNGCLIDSHIGLNAKRLCRDGQAIVEN</sequence>
<accession>A0A9I9E9C9</accession>
<dbReference type="EnsemblPlants" id="MELO3C030599.2.1">
    <property type="protein sequence ID" value="MELO3C030599.2.1"/>
    <property type="gene ID" value="MELO3C030599.2"/>
</dbReference>
<dbReference type="AlphaFoldDB" id="A0A9I9E9C9"/>
<dbReference type="Gramene" id="MELO3C030599.2.1">
    <property type="protein sequence ID" value="MELO3C030599.2.1"/>
    <property type="gene ID" value="MELO3C030599.2"/>
</dbReference>
<organism evidence="1">
    <name type="scientific">Cucumis melo</name>
    <name type="common">Muskmelon</name>
    <dbReference type="NCBI Taxonomy" id="3656"/>
    <lineage>
        <taxon>Eukaryota</taxon>
        <taxon>Viridiplantae</taxon>
        <taxon>Streptophyta</taxon>
        <taxon>Embryophyta</taxon>
        <taxon>Tracheophyta</taxon>
        <taxon>Spermatophyta</taxon>
        <taxon>Magnoliopsida</taxon>
        <taxon>eudicotyledons</taxon>
        <taxon>Gunneridae</taxon>
        <taxon>Pentapetalae</taxon>
        <taxon>rosids</taxon>
        <taxon>fabids</taxon>
        <taxon>Cucurbitales</taxon>
        <taxon>Cucurbitaceae</taxon>
        <taxon>Benincaseae</taxon>
        <taxon>Cucumis</taxon>
    </lineage>
</organism>
<name>A0A9I9E9C9_CUCME</name>
<proteinExistence type="predicted"/>
<reference evidence="1" key="1">
    <citation type="submission" date="2023-03" db="UniProtKB">
        <authorList>
            <consortium name="EnsemblPlants"/>
        </authorList>
    </citation>
    <scope>IDENTIFICATION</scope>
</reference>
<evidence type="ECO:0000313" key="1">
    <source>
        <dbReference type="EnsemblPlants" id="MELO3C030599.2.1"/>
    </source>
</evidence>